<dbReference type="InterPro" id="IPR007118">
    <property type="entry name" value="Expan_Lol_pI"/>
</dbReference>
<organism evidence="10">
    <name type="scientific">Panicum hallii</name>
    <dbReference type="NCBI Taxonomy" id="206008"/>
    <lineage>
        <taxon>Eukaryota</taxon>
        <taxon>Viridiplantae</taxon>
        <taxon>Streptophyta</taxon>
        <taxon>Embryophyta</taxon>
        <taxon>Tracheophyta</taxon>
        <taxon>Spermatophyta</taxon>
        <taxon>Magnoliopsida</taxon>
        <taxon>Liliopsida</taxon>
        <taxon>Poales</taxon>
        <taxon>Poaceae</taxon>
        <taxon>PACMAD clade</taxon>
        <taxon>Panicoideae</taxon>
        <taxon>Panicodae</taxon>
        <taxon>Paniceae</taxon>
        <taxon>Panicinae</taxon>
        <taxon>Panicum</taxon>
        <taxon>Panicum sect. Panicum</taxon>
    </lineage>
</organism>
<dbReference type="InterPro" id="IPR007117">
    <property type="entry name" value="Expansin_CBD"/>
</dbReference>
<keyword evidence="5" id="KW-0961">Cell wall biogenesis/degradation</keyword>
<feature type="domain" description="Expansin-like CBD" evidence="9">
    <location>
        <begin position="164"/>
        <end position="247"/>
    </location>
</feature>
<keyword evidence="7" id="KW-0732">Signal</keyword>
<dbReference type="PROSITE" id="PS50842">
    <property type="entry name" value="EXPANSIN_EG45"/>
    <property type="match status" value="1"/>
</dbReference>
<evidence type="ECO:0008006" key="11">
    <source>
        <dbReference type="Google" id="ProtNLM"/>
    </source>
</evidence>
<evidence type="ECO:0000259" key="9">
    <source>
        <dbReference type="PROSITE" id="PS50843"/>
    </source>
</evidence>
<feature type="chain" id="PRO_5015615170" description="Expansin-like EG45 domain-containing protein" evidence="7">
    <location>
        <begin position="25"/>
        <end position="268"/>
    </location>
</feature>
<dbReference type="Pfam" id="PF03330">
    <property type="entry name" value="DPBB_1"/>
    <property type="match status" value="1"/>
</dbReference>
<evidence type="ECO:0000256" key="7">
    <source>
        <dbReference type="SAM" id="SignalP"/>
    </source>
</evidence>
<dbReference type="PANTHER" id="PTHR31692:SF4">
    <property type="entry name" value="EXPANSIN-LIKE A1-RELATED"/>
    <property type="match status" value="1"/>
</dbReference>
<dbReference type="Gramene" id="PAN48695">
    <property type="protein sequence ID" value="PAN48695"/>
    <property type="gene ID" value="PAHAL_9G399400"/>
</dbReference>
<evidence type="ECO:0000313" key="10">
    <source>
        <dbReference type="EMBL" id="PAN48695.1"/>
    </source>
</evidence>
<accession>A0A2S3IP29</accession>
<dbReference type="CDD" id="cd22276">
    <property type="entry name" value="DPBB_EXLA_N"/>
    <property type="match status" value="1"/>
</dbReference>
<dbReference type="Pfam" id="PF01357">
    <property type="entry name" value="Expansin_C"/>
    <property type="match status" value="1"/>
</dbReference>
<evidence type="ECO:0000256" key="5">
    <source>
        <dbReference type="ARBA" id="ARBA00023316"/>
    </source>
</evidence>
<dbReference type="SUPFAM" id="SSF49590">
    <property type="entry name" value="PHL pollen allergen"/>
    <property type="match status" value="1"/>
</dbReference>
<dbReference type="Gene3D" id="2.60.40.760">
    <property type="entry name" value="Expansin, cellulose-binding-like domain"/>
    <property type="match status" value="1"/>
</dbReference>
<dbReference type="PANTHER" id="PTHR31692">
    <property type="entry name" value="EXPANSIN-B3"/>
    <property type="match status" value="1"/>
</dbReference>
<feature type="domain" description="Expansin-like EG45" evidence="8">
    <location>
        <begin position="45"/>
        <end position="150"/>
    </location>
</feature>
<reference evidence="10" key="1">
    <citation type="submission" date="2018-04" db="EMBL/GenBank/DDBJ databases">
        <title>WGS assembly of Panicum hallii.</title>
        <authorList>
            <person name="Lovell J."/>
            <person name="Jenkins J."/>
            <person name="Lowry D."/>
            <person name="Mamidi S."/>
            <person name="Sreedasyam A."/>
            <person name="Weng X."/>
            <person name="Barry K."/>
            <person name="Bonette J."/>
            <person name="Campitelli B."/>
            <person name="Daum C."/>
            <person name="Gordon S."/>
            <person name="Gould B."/>
            <person name="Lipzen A."/>
            <person name="Macqueen A."/>
            <person name="Palacio-Mejia J."/>
            <person name="Plott C."/>
            <person name="Shakirov E."/>
            <person name="Shu S."/>
            <person name="Yoshinaga Y."/>
            <person name="Zane M."/>
            <person name="Rokhsar D."/>
            <person name="Grimwood J."/>
            <person name="Schmutz J."/>
            <person name="Juenger T."/>
        </authorList>
    </citation>
    <scope>NUCLEOTIDE SEQUENCE [LARGE SCALE GENOMIC DNA]</scope>
    <source>
        <strain evidence="10">FIL2</strain>
    </source>
</reference>
<dbReference type="GO" id="GO:0071555">
    <property type="term" value="P:cell wall organization"/>
    <property type="evidence" value="ECO:0007669"/>
    <property type="project" value="UniProtKB-KW"/>
</dbReference>
<protein>
    <recommendedName>
        <fullName evidence="11">Expansin-like EG45 domain-containing protein</fullName>
    </recommendedName>
</protein>
<dbReference type="Proteomes" id="UP000243499">
    <property type="component" value="Chromosome 9"/>
</dbReference>
<evidence type="ECO:0000256" key="1">
    <source>
        <dbReference type="ARBA" id="ARBA00004191"/>
    </source>
</evidence>
<dbReference type="InterPro" id="IPR009009">
    <property type="entry name" value="RlpA-like_DPBB"/>
</dbReference>
<dbReference type="AlphaFoldDB" id="A0A2S3IP29"/>
<dbReference type="PRINTS" id="PR01225">
    <property type="entry name" value="EXPANSNFAMLY"/>
</dbReference>
<feature type="signal peptide" evidence="7">
    <location>
        <begin position="1"/>
        <end position="24"/>
    </location>
</feature>
<evidence type="ECO:0000256" key="6">
    <source>
        <dbReference type="RuleBase" id="RU003460"/>
    </source>
</evidence>
<dbReference type="InterPro" id="IPR036749">
    <property type="entry name" value="Expansin_CBD_sf"/>
</dbReference>
<keyword evidence="4" id="KW-0325">Glycoprotein</keyword>
<dbReference type="SUPFAM" id="SSF50685">
    <property type="entry name" value="Barwin-like endoglucanases"/>
    <property type="match status" value="1"/>
</dbReference>
<evidence type="ECO:0000259" key="8">
    <source>
        <dbReference type="PROSITE" id="PS50842"/>
    </source>
</evidence>
<dbReference type="GO" id="GO:0005576">
    <property type="term" value="C:extracellular region"/>
    <property type="evidence" value="ECO:0007669"/>
    <property type="project" value="InterPro"/>
</dbReference>
<evidence type="ECO:0000256" key="3">
    <source>
        <dbReference type="ARBA" id="ARBA00022525"/>
    </source>
</evidence>
<dbReference type="Gene3D" id="2.40.40.10">
    <property type="entry name" value="RlpA-like domain"/>
    <property type="match status" value="1"/>
</dbReference>
<gene>
    <name evidence="10" type="ORF">PAHAL_9G399400</name>
</gene>
<comment type="similarity">
    <text evidence="6">Belongs to the expansin family.</text>
</comment>
<dbReference type="PROSITE" id="PS50843">
    <property type="entry name" value="EXPANSIN_CBD"/>
    <property type="match status" value="1"/>
</dbReference>
<evidence type="ECO:0000256" key="4">
    <source>
        <dbReference type="ARBA" id="ARBA00023180"/>
    </source>
</evidence>
<sequence length="268" mass="28568">MRSAAPLSLVLLLAFIAVPSPARGCDRCVRRSKATYQASSLALNAGSCGYGPLAASFNGGFLAAAGPELYRGGVGCGACFQVRCGDSELCSPAGAKVVVTDQARTSNRTGLVLSGAAYAAMARAGMAARLRARRVVDVEYKRIPCEYANRNLSIRVEGKSRPPSELSIRFLYQGGQTDIVAVDVATVGSSSWRFMTREHGPAWSTAQAPAGPLQLRLVVTGGYDGKWVWAESEVLPRRWEAGRVYDAGVQVADVAQEGCYPCDTHEWQ</sequence>
<name>A0A2S3IP29_9POAL</name>
<dbReference type="InterPro" id="IPR036908">
    <property type="entry name" value="RlpA-like_sf"/>
</dbReference>
<keyword evidence="2" id="KW-0134">Cell wall</keyword>
<dbReference type="InterPro" id="IPR007112">
    <property type="entry name" value="Expansin/allergen_DPBB_dom"/>
</dbReference>
<comment type="subcellular location">
    <subcellularLocation>
        <location evidence="1">Secreted</location>
        <location evidence="1">Cell wall</location>
    </subcellularLocation>
</comment>
<proteinExistence type="inferred from homology"/>
<keyword evidence="3" id="KW-0964">Secreted</keyword>
<dbReference type="EMBL" id="CM008054">
    <property type="protein sequence ID" value="PAN48695.1"/>
    <property type="molecule type" value="Genomic_DNA"/>
</dbReference>
<evidence type="ECO:0000256" key="2">
    <source>
        <dbReference type="ARBA" id="ARBA00022512"/>
    </source>
</evidence>